<evidence type="ECO:0000256" key="7">
    <source>
        <dbReference type="ARBA" id="ARBA00022777"/>
    </source>
</evidence>
<keyword evidence="4" id="KW-0762">Sugar transport</keyword>
<dbReference type="Gene3D" id="3.40.50.510">
    <property type="entry name" value="Phosphotransferase system, mannose-type IIA component"/>
    <property type="match status" value="1"/>
</dbReference>
<dbReference type="OrthoDB" id="9799827at2"/>
<feature type="domain" description="PTS EIIA type-4" evidence="8">
    <location>
        <begin position="1"/>
        <end position="123"/>
    </location>
</feature>
<keyword evidence="7" id="KW-0418">Kinase</keyword>
<dbReference type="GO" id="GO:0005737">
    <property type="term" value="C:cytoplasm"/>
    <property type="evidence" value="ECO:0007669"/>
    <property type="project" value="UniProtKB-SubCell"/>
</dbReference>
<evidence type="ECO:0000259" key="8">
    <source>
        <dbReference type="PROSITE" id="PS51096"/>
    </source>
</evidence>
<comment type="subcellular location">
    <subcellularLocation>
        <location evidence="1">Cytoplasm</location>
    </subcellularLocation>
</comment>
<dbReference type="InterPro" id="IPR033887">
    <property type="entry name" value="PTS_IIA_man"/>
</dbReference>
<dbReference type="CDD" id="cd00006">
    <property type="entry name" value="PTS_IIA_man"/>
    <property type="match status" value="1"/>
</dbReference>
<evidence type="ECO:0000313" key="9">
    <source>
        <dbReference type="EMBL" id="SHJ98845.1"/>
    </source>
</evidence>
<reference evidence="9 10" key="1">
    <citation type="submission" date="2016-11" db="EMBL/GenBank/DDBJ databases">
        <authorList>
            <person name="Jaros S."/>
            <person name="Januszkiewicz K."/>
            <person name="Wedrychowicz H."/>
        </authorList>
    </citation>
    <scope>NUCLEOTIDE SEQUENCE [LARGE SCALE GENOMIC DNA]</scope>
    <source>
        <strain evidence="9 10">DSM 21864</strain>
    </source>
</reference>
<evidence type="ECO:0000313" key="10">
    <source>
        <dbReference type="Proteomes" id="UP000184080"/>
    </source>
</evidence>
<keyword evidence="10" id="KW-1185">Reference proteome</keyword>
<evidence type="ECO:0000256" key="5">
    <source>
        <dbReference type="ARBA" id="ARBA00022679"/>
    </source>
</evidence>
<dbReference type="InterPro" id="IPR051471">
    <property type="entry name" value="Bacterial_PTS_sugar_comp"/>
</dbReference>
<evidence type="ECO:0000256" key="4">
    <source>
        <dbReference type="ARBA" id="ARBA00022597"/>
    </source>
</evidence>
<dbReference type="Pfam" id="PF03610">
    <property type="entry name" value="EIIA-man"/>
    <property type="match status" value="1"/>
</dbReference>
<dbReference type="RefSeq" id="WP_073012322.1">
    <property type="nucleotide sequence ID" value="NZ_FQZO01000012.1"/>
</dbReference>
<dbReference type="PANTHER" id="PTHR33799:SF1">
    <property type="entry name" value="PTS SYSTEM MANNOSE-SPECIFIC EIIAB COMPONENT-RELATED"/>
    <property type="match status" value="1"/>
</dbReference>
<evidence type="ECO:0000256" key="2">
    <source>
        <dbReference type="ARBA" id="ARBA00022448"/>
    </source>
</evidence>
<dbReference type="PANTHER" id="PTHR33799">
    <property type="entry name" value="PTS PERMEASE-RELATED-RELATED"/>
    <property type="match status" value="1"/>
</dbReference>
<evidence type="ECO:0000256" key="6">
    <source>
        <dbReference type="ARBA" id="ARBA00022683"/>
    </source>
</evidence>
<sequence>MYNIILASHGDMAKYTLKTCEMILGEQEGVDSLCLQPGQTKDNYEAELKEKINACEGGEVLVLADIYGGTPFNSAITHILRGNNNITLLTGFNLPMVIHALMNREREIKEVIAEIQDVGTEGIRDVNEMLNSKDNE</sequence>
<dbReference type="SUPFAM" id="SSF53062">
    <property type="entry name" value="PTS system fructose IIA component-like"/>
    <property type="match status" value="1"/>
</dbReference>
<organism evidence="9 10">
    <name type="scientific">Clostridium amylolyticum</name>
    <dbReference type="NCBI Taxonomy" id="1121298"/>
    <lineage>
        <taxon>Bacteria</taxon>
        <taxon>Bacillati</taxon>
        <taxon>Bacillota</taxon>
        <taxon>Clostridia</taxon>
        <taxon>Eubacteriales</taxon>
        <taxon>Clostridiaceae</taxon>
        <taxon>Clostridium</taxon>
    </lineage>
</organism>
<protein>
    <submittedName>
        <fullName evidence="9">PTS system, mannose-specific IIA component</fullName>
    </submittedName>
</protein>
<accession>A0A1M6NT83</accession>
<dbReference type="GO" id="GO:0009401">
    <property type="term" value="P:phosphoenolpyruvate-dependent sugar phosphotransferase system"/>
    <property type="evidence" value="ECO:0007669"/>
    <property type="project" value="UniProtKB-KW"/>
</dbReference>
<dbReference type="Proteomes" id="UP000184080">
    <property type="component" value="Unassembled WGS sequence"/>
</dbReference>
<dbReference type="GO" id="GO:0016020">
    <property type="term" value="C:membrane"/>
    <property type="evidence" value="ECO:0007669"/>
    <property type="project" value="InterPro"/>
</dbReference>
<proteinExistence type="predicted"/>
<dbReference type="AlphaFoldDB" id="A0A1M6NT83"/>
<dbReference type="GO" id="GO:0016301">
    <property type="term" value="F:kinase activity"/>
    <property type="evidence" value="ECO:0007669"/>
    <property type="project" value="UniProtKB-KW"/>
</dbReference>
<evidence type="ECO:0000256" key="1">
    <source>
        <dbReference type="ARBA" id="ARBA00004496"/>
    </source>
</evidence>
<name>A0A1M6NT83_9CLOT</name>
<dbReference type="EMBL" id="FQZO01000012">
    <property type="protein sequence ID" value="SHJ98845.1"/>
    <property type="molecule type" value="Genomic_DNA"/>
</dbReference>
<keyword evidence="5" id="KW-0808">Transferase</keyword>
<gene>
    <name evidence="9" type="ORF">SAMN05444401_0314</name>
</gene>
<dbReference type="InterPro" id="IPR036662">
    <property type="entry name" value="PTS_EIIA_man-typ_sf"/>
</dbReference>
<evidence type="ECO:0000256" key="3">
    <source>
        <dbReference type="ARBA" id="ARBA00022490"/>
    </source>
</evidence>
<dbReference type="STRING" id="1121298.SAMN05444401_0314"/>
<keyword evidence="6" id="KW-0598">Phosphotransferase system</keyword>
<dbReference type="PROSITE" id="PS51096">
    <property type="entry name" value="PTS_EIIA_TYPE_4"/>
    <property type="match status" value="1"/>
</dbReference>
<keyword evidence="3" id="KW-0963">Cytoplasm</keyword>
<dbReference type="InterPro" id="IPR004701">
    <property type="entry name" value="PTS_EIIA_man-typ"/>
</dbReference>
<keyword evidence="2" id="KW-0813">Transport</keyword>